<dbReference type="RefSeq" id="XP_060409796.1">
    <property type="nucleotide sequence ID" value="XM_060558828.1"/>
</dbReference>
<accession>A0AAD8V008</accession>
<sequence>MTFAWKCIRSPRHCQIWRLHLDGPLGAMARPPPQTASSCADTIRTTYRGLLRCRLPLRLGCSSLFLAFTIAKEWRRGDSKNADGTNWPAKEMKLHNESSCVVRTSIHPTPPPRLLDLFLSLPRKADTPESYLMSTTPASLLTQIYSSVSSAHPSSTMRTALEAYLEVTIPPCAWCPK</sequence>
<proteinExistence type="predicted"/>
<dbReference type="EMBL" id="JAHLJV010000078">
    <property type="protein sequence ID" value="KAK1574257.1"/>
    <property type="molecule type" value="Genomic_DNA"/>
</dbReference>
<gene>
    <name evidence="1" type="ORF">LY79DRAFT_566528</name>
</gene>
<organism evidence="1 2">
    <name type="scientific">Colletotrichum navitas</name>
    <dbReference type="NCBI Taxonomy" id="681940"/>
    <lineage>
        <taxon>Eukaryota</taxon>
        <taxon>Fungi</taxon>
        <taxon>Dikarya</taxon>
        <taxon>Ascomycota</taxon>
        <taxon>Pezizomycotina</taxon>
        <taxon>Sordariomycetes</taxon>
        <taxon>Hypocreomycetidae</taxon>
        <taxon>Glomerellales</taxon>
        <taxon>Glomerellaceae</taxon>
        <taxon>Colletotrichum</taxon>
        <taxon>Colletotrichum graminicola species complex</taxon>
    </lineage>
</organism>
<evidence type="ECO:0000313" key="2">
    <source>
        <dbReference type="Proteomes" id="UP001230504"/>
    </source>
</evidence>
<dbReference type="AlphaFoldDB" id="A0AAD8V008"/>
<dbReference type="Proteomes" id="UP001230504">
    <property type="component" value="Unassembled WGS sequence"/>
</dbReference>
<reference evidence="1" key="1">
    <citation type="submission" date="2021-06" db="EMBL/GenBank/DDBJ databases">
        <title>Comparative genomics, transcriptomics and evolutionary studies reveal genomic signatures of adaptation to plant cell wall in hemibiotrophic fungi.</title>
        <authorList>
            <consortium name="DOE Joint Genome Institute"/>
            <person name="Baroncelli R."/>
            <person name="Diaz J.F."/>
            <person name="Benocci T."/>
            <person name="Peng M."/>
            <person name="Battaglia E."/>
            <person name="Haridas S."/>
            <person name="Andreopoulos W."/>
            <person name="Labutti K."/>
            <person name="Pangilinan J."/>
            <person name="Floch G.L."/>
            <person name="Makela M.R."/>
            <person name="Henrissat B."/>
            <person name="Grigoriev I.V."/>
            <person name="Crouch J.A."/>
            <person name="De Vries R.P."/>
            <person name="Sukno S.A."/>
            <person name="Thon M.R."/>
        </authorList>
    </citation>
    <scope>NUCLEOTIDE SEQUENCE</scope>
    <source>
        <strain evidence="1">CBS 125086</strain>
    </source>
</reference>
<dbReference type="GeneID" id="85443068"/>
<comment type="caution">
    <text evidence="1">The sequence shown here is derived from an EMBL/GenBank/DDBJ whole genome shotgun (WGS) entry which is preliminary data.</text>
</comment>
<name>A0AAD8V008_9PEZI</name>
<keyword evidence="2" id="KW-1185">Reference proteome</keyword>
<evidence type="ECO:0000313" key="1">
    <source>
        <dbReference type="EMBL" id="KAK1574257.1"/>
    </source>
</evidence>
<protein>
    <submittedName>
        <fullName evidence="1">Uncharacterized protein</fullName>
    </submittedName>
</protein>